<dbReference type="InterPro" id="IPR036291">
    <property type="entry name" value="NAD(P)-bd_dom_sf"/>
</dbReference>
<name>A0A263BTX4_9BACI</name>
<evidence type="ECO:0000256" key="9">
    <source>
        <dbReference type="ARBA" id="ARBA00023136"/>
    </source>
</evidence>
<keyword evidence="5" id="KW-0631">Potassium channel</keyword>
<evidence type="ECO:0000256" key="6">
    <source>
        <dbReference type="ARBA" id="ARBA00022958"/>
    </source>
</evidence>
<dbReference type="GO" id="GO:0005267">
    <property type="term" value="F:potassium channel activity"/>
    <property type="evidence" value="ECO:0007669"/>
    <property type="project" value="UniProtKB-KW"/>
</dbReference>
<dbReference type="Pfam" id="PF07885">
    <property type="entry name" value="Ion_trans_2"/>
    <property type="match status" value="1"/>
</dbReference>
<organism evidence="14 15">
    <name type="scientific">Lottiidibacillus patelloidae</name>
    <dbReference type="NCBI Taxonomy" id="2670334"/>
    <lineage>
        <taxon>Bacteria</taxon>
        <taxon>Bacillati</taxon>
        <taxon>Bacillota</taxon>
        <taxon>Bacilli</taxon>
        <taxon>Bacillales</taxon>
        <taxon>Bacillaceae</taxon>
        <taxon>Lottiidibacillus</taxon>
    </lineage>
</organism>
<evidence type="ECO:0000313" key="14">
    <source>
        <dbReference type="EMBL" id="OZM57193.1"/>
    </source>
</evidence>
<dbReference type="InterPro" id="IPR047871">
    <property type="entry name" value="K_chnl_Slo-like"/>
</dbReference>
<evidence type="ECO:0000256" key="8">
    <source>
        <dbReference type="ARBA" id="ARBA00023065"/>
    </source>
</evidence>
<evidence type="ECO:0000259" key="13">
    <source>
        <dbReference type="PROSITE" id="PS51201"/>
    </source>
</evidence>
<dbReference type="Gene3D" id="3.40.50.720">
    <property type="entry name" value="NAD(P)-binding Rossmann-like Domain"/>
    <property type="match status" value="1"/>
</dbReference>
<evidence type="ECO:0000256" key="7">
    <source>
        <dbReference type="ARBA" id="ARBA00022989"/>
    </source>
</evidence>
<evidence type="ECO:0000256" key="3">
    <source>
        <dbReference type="ARBA" id="ARBA00022538"/>
    </source>
</evidence>
<gene>
    <name evidence="14" type="ORF">CIB95_06930</name>
</gene>
<keyword evidence="6" id="KW-0630">Potassium</keyword>
<dbReference type="InterPro" id="IPR003148">
    <property type="entry name" value="RCK_N"/>
</dbReference>
<evidence type="ECO:0000313" key="15">
    <source>
        <dbReference type="Proteomes" id="UP000217083"/>
    </source>
</evidence>
<evidence type="ECO:0000256" key="5">
    <source>
        <dbReference type="ARBA" id="ARBA00022826"/>
    </source>
</evidence>
<comment type="catalytic activity">
    <reaction evidence="11">
        <text>K(+)(in) = K(+)(out)</text>
        <dbReference type="Rhea" id="RHEA:29463"/>
        <dbReference type="ChEBI" id="CHEBI:29103"/>
    </reaction>
</comment>
<keyword evidence="4 12" id="KW-0812">Transmembrane</keyword>
<evidence type="ECO:0000256" key="10">
    <source>
        <dbReference type="ARBA" id="ARBA00023303"/>
    </source>
</evidence>
<protein>
    <submittedName>
        <fullName evidence="14">Ion transporter</fullName>
    </submittedName>
</protein>
<keyword evidence="9 12" id="KW-0472">Membrane</keyword>
<dbReference type="PANTHER" id="PTHR10027">
    <property type="entry name" value="CALCIUM-ACTIVATED POTASSIUM CHANNEL ALPHA CHAIN"/>
    <property type="match status" value="1"/>
</dbReference>
<dbReference type="Proteomes" id="UP000217083">
    <property type="component" value="Unassembled WGS sequence"/>
</dbReference>
<dbReference type="InterPro" id="IPR003280">
    <property type="entry name" value="2pore_dom_K_chnl"/>
</dbReference>
<comment type="caution">
    <text evidence="14">The sequence shown here is derived from an EMBL/GenBank/DDBJ whole genome shotgun (WGS) entry which is preliminary data.</text>
</comment>
<keyword evidence="8" id="KW-0406">Ion transport</keyword>
<evidence type="ECO:0000256" key="1">
    <source>
        <dbReference type="ARBA" id="ARBA00004651"/>
    </source>
</evidence>
<evidence type="ECO:0000256" key="4">
    <source>
        <dbReference type="ARBA" id="ARBA00022692"/>
    </source>
</evidence>
<dbReference type="PROSITE" id="PS51201">
    <property type="entry name" value="RCK_N"/>
    <property type="match status" value="1"/>
</dbReference>
<dbReference type="PRINTS" id="PR01333">
    <property type="entry name" value="2POREKCHANEL"/>
</dbReference>
<dbReference type="InterPro" id="IPR013099">
    <property type="entry name" value="K_chnl_dom"/>
</dbReference>
<dbReference type="SUPFAM" id="SSF51735">
    <property type="entry name" value="NAD(P)-binding Rossmann-fold domains"/>
    <property type="match status" value="1"/>
</dbReference>
<evidence type="ECO:0000256" key="11">
    <source>
        <dbReference type="ARBA" id="ARBA00034430"/>
    </source>
</evidence>
<sequence>MVVILRSLVSKVVKMSNVLLFFITFSMILLSTIIIFSIERETFPTLFDALWWVMTTVTTVGYGDFYPVTIAGRIFAMFLYIFGIGILGVVIGKIVDSFATIKRLKEEGKLKYTGAGHIVIFGWSKKAEIAIHEIINSDEKIEIVIIDQLAREPFPHDRVIYIQGDPSVENTMMMANLQNAKAAIVFADDTIDNSVLVDGKSLLFVSAVEHYAPDVYTVVEILREDHIKNFKHVNVDEFVLSHEMISRLLVQSTIQNGITDVISQLLSRSIGDDIYEIEKKENWITYKDAVVALMNDGATLIGAGNKLNVNEVLNEKIPNDVCLRIICSKETLEKIISR</sequence>
<keyword evidence="10" id="KW-0407">Ion channel</keyword>
<dbReference type="SUPFAM" id="SSF81324">
    <property type="entry name" value="Voltage-gated potassium channels"/>
    <property type="match status" value="1"/>
</dbReference>
<feature type="transmembrane region" description="Helical" evidence="12">
    <location>
        <begin position="18"/>
        <end position="38"/>
    </location>
</feature>
<reference evidence="15" key="1">
    <citation type="submission" date="2017-08" db="EMBL/GenBank/DDBJ databases">
        <authorList>
            <person name="Huang Z."/>
        </authorList>
    </citation>
    <scope>NUCLEOTIDE SEQUENCE [LARGE SCALE GENOMIC DNA]</scope>
    <source>
        <strain evidence="15">SA5d-4</strain>
    </source>
</reference>
<keyword evidence="3" id="KW-0633">Potassium transport</keyword>
<dbReference type="GO" id="GO:0005886">
    <property type="term" value="C:plasma membrane"/>
    <property type="evidence" value="ECO:0007669"/>
    <property type="project" value="UniProtKB-SubCell"/>
</dbReference>
<evidence type="ECO:0000256" key="12">
    <source>
        <dbReference type="SAM" id="Phobius"/>
    </source>
</evidence>
<evidence type="ECO:0000256" key="2">
    <source>
        <dbReference type="ARBA" id="ARBA00022448"/>
    </source>
</evidence>
<proteinExistence type="predicted"/>
<reference evidence="14 15" key="2">
    <citation type="submission" date="2017-09" db="EMBL/GenBank/DDBJ databases">
        <title>Bacillus patelloidae sp. nov., isolated from the intestinal tract of a marine limpet.</title>
        <authorList>
            <person name="Liu R."/>
            <person name="Dong C."/>
            <person name="Shao Z."/>
        </authorList>
    </citation>
    <scope>NUCLEOTIDE SEQUENCE [LARGE SCALE GENOMIC DNA]</scope>
    <source>
        <strain evidence="14 15">SA5d-4</strain>
    </source>
</reference>
<dbReference type="Gene3D" id="1.10.287.70">
    <property type="match status" value="1"/>
</dbReference>
<comment type="subcellular location">
    <subcellularLocation>
        <location evidence="1">Cell membrane</location>
        <topology evidence="1">Multi-pass membrane protein</topology>
    </subcellularLocation>
</comment>
<accession>A0A263BTX4</accession>
<feature type="transmembrane region" description="Helical" evidence="12">
    <location>
        <begin position="50"/>
        <end position="68"/>
    </location>
</feature>
<dbReference type="EMBL" id="NPIA01000003">
    <property type="protein sequence ID" value="OZM57193.1"/>
    <property type="molecule type" value="Genomic_DNA"/>
</dbReference>
<keyword evidence="2" id="KW-0813">Transport</keyword>
<dbReference type="PANTHER" id="PTHR10027:SF10">
    <property type="entry name" value="SLOWPOKE 2, ISOFORM D"/>
    <property type="match status" value="1"/>
</dbReference>
<dbReference type="AlphaFoldDB" id="A0A263BTX4"/>
<feature type="transmembrane region" description="Helical" evidence="12">
    <location>
        <begin position="74"/>
        <end position="95"/>
    </location>
</feature>
<dbReference type="PRINTS" id="PR00169">
    <property type="entry name" value="KCHANNEL"/>
</dbReference>
<dbReference type="RefSeq" id="WP_094923641.1">
    <property type="nucleotide sequence ID" value="NZ_NPIA01000003.1"/>
</dbReference>
<feature type="domain" description="RCK N-terminal" evidence="13">
    <location>
        <begin position="115"/>
        <end position="240"/>
    </location>
</feature>
<keyword evidence="15" id="KW-1185">Reference proteome</keyword>
<dbReference type="Pfam" id="PF02254">
    <property type="entry name" value="TrkA_N"/>
    <property type="match status" value="1"/>
</dbReference>
<keyword evidence="7 12" id="KW-1133">Transmembrane helix</keyword>